<feature type="transmembrane region" description="Helical" evidence="7">
    <location>
        <begin position="277"/>
        <end position="298"/>
    </location>
</feature>
<feature type="transmembrane region" description="Helical" evidence="7">
    <location>
        <begin position="242"/>
        <end position="265"/>
    </location>
</feature>
<accession>A0A0S3F1S7</accession>
<dbReference type="PANTHER" id="PTHR40074:SF2">
    <property type="entry name" value="O-ACETYLTRANSFERASE WECH"/>
    <property type="match status" value="1"/>
</dbReference>
<dbReference type="STRING" id="1332080.ATN00_16390"/>
<feature type="transmembrane region" description="Helical" evidence="7">
    <location>
        <begin position="133"/>
        <end position="155"/>
    </location>
</feature>
<dbReference type="AlphaFoldDB" id="A0A0S3F1S7"/>
<evidence type="ECO:0000256" key="2">
    <source>
        <dbReference type="ARBA" id="ARBA00007400"/>
    </source>
</evidence>
<evidence type="ECO:0000256" key="5">
    <source>
        <dbReference type="ARBA" id="ARBA00022989"/>
    </source>
</evidence>
<evidence type="ECO:0000256" key="3">
    <source>
        <dbReference type="ARBA" id="ARBA00022475"/>
    </source>
</evidence>
<keyword evidence="4 7" id="KW-0812">Transmembrane</keyword>
<evidence type="ECO:0000313" key="9">
    <source>
        <dbReference type="EMBL" id="ALR21640.1"/>
    </source>
</evidence>
<organism evidence="9 10">
    <name type="scientific">Sphingobium baderi</name>
    <dbReference type="NCBI Taxonomy" id="1332080"/>
    <lineage>
        <taxon>Bacteria</taxon>
        <taxon>Pseudomonadati</taxon>
        <taxon>Pseudomonadota</taxon>
        <taxon>Alphaproteobacteria</taxon>
        <taxon>Sphingomonadales</taxon>
        <taxon>Sphingomonadaceae</taxon>
        <taxon>Sphingobium</taxon>
    </lineage>
</organism>
<comment type="similarity">
    <text evidence="2">Belongs to the acyltransferase 3 family.</text>
</comment>
<dbReference type="GO" id="GO:0009246">
    <property type="term" value="P:enterobacterial common antigen biosynthetic process"/>
    <property type="evidence" value="ECO:0007669"/>
    <property type="project" value="TreeGrafter"/>
</dbReference>
<dbReference type="PANTHER" id="PTHR40074">
    <property type="entry name" value="O-ACETYLTRANSFERASE WECH"/>
    <property type="match status" value="1"/>
</dbReference>
<feature type="transmembrane region" description="Helical" evidence="7">
    <location>
        <begin position="37"/>
        <end position="55"/>
    </location>
</feature>
<dbReference type="Pfam" id="PF01757">
    <property type="entry name" value="Acyl_transf_3"/>
    <property type="match status" value="1"/>
</dbReference>
<dbReference type="InterPro" id="IPR002656">
    <property type="entry name" value="Acyl_transf_3_dom"/>
</dbReference>
<dbReference type="GO" id="GO:0005886">
    <property type="term" value="C:plasma membrane"/>
    <property type="evidence" value="ECO:0007669"/>
    <property type="project" value="UniProtKB-SubCell"/>
</dbReference>
<keyword evidence="10" id="KW-1185">Reference proteome</keyword>
<dbReference type="OrthoDB" id="9814956at2"/>
<evidence type="ECO:0000256" key="4">
    <source>
        <dbReference type="ARBA" id="ARBA00022692"/>
    </source>
</evidence>
<evidence type="ECO:0000256" key="6">
    <source>
        <dbReference type="ARBA" id="ARBA00023136"/>
    </source>
</evidence>
<feature type="transmembrane region" description="Helical" evidence="7">
    <location>
        <begin position="188"/>
        <end position="209"/>
    </location>
</feature>
<name>A0A0S3F1S7_9SPHN</name>
<feature type="transmembrane region" description="Helical" evidence="7">
    <location>
        <begin position="75"/>
        <end position="101"/>
    </location>
</feature>
<keyword evidence="6 7" id="KW-0472">Membrane</keyword>
<evidence type="ECO:0000256" key="1">
    <source>
        <dbReference type="ARBA" id="ARBA00004651"/>
    </source>
</evidence>
<feature type="transmembrane region" description="Helical" evidence="7">
    <location>
        <begin position="216"/>
        <end position="236"/>
    </location>
</feature>
<evidence type="ECO:0000313" key="10">
    <source>
        <dbReference type="Proteomes" id="UP000056968"/>
    </source>
</evidence>
<protein>
    <recommendedName>
        <fullName evidence="8">Acyltransferase 3 domain-containing protein</fullName>
    </recommendedName>
</protein>
<feature type="transmembrane region" description="Helical" evidence="7">
    <location>
        <begin position="108"/>
        <end position="127"/>
    </location>
</feature>
<keyword evidence="5 7" id="KW-1133">Transmembrane helix</keyword>
<feature type="transmembrane region" description="Helical" evidence="7">
    <location>
        <begin position="162"/>
        <end position="182"/>
    </location>
</feature>
<evidence type="ECO:0000259" key="8">
    <source>
        <dbReference type="Pfam" id="PF01757"/>
    </source>
</evidence>
<dbReference type="Proteomes" id="UP000056968">
    <property type="component" value="Chromosome"/>
</dbReference>
<comment type="subcellular location">
    <subcellularLocation>
        <location evidence="1">Cell membrane</location>
        <topology evidence="1">Multi-pass membrane protein</topology>
    </subcellularLocation>
</comment>
<dbReference type="EMBL" id="CP013264">
    <property type="protein sequence ID" value="ALR21640.1"/>
    <property type="molecule type" value="Genomic_DNA"/>
</dbReference>
<reference evidence="9 10" key="1">
    <citation type="submission" date="2015-11" db="EMBL/GenBank/DDBJ databases">
        <title>A Two-component Flavoprotein Monooxygenase System MeaXY Responsible for para-Hydroxylation of 2-Methyl-6-ethylaniline and 2,6-Diethylaniline in Sphingobium baderi DE-13.</title>
        <authorList>
            <person name="Cheng M."/>
            <person name="Meng Q."/>
            <person name="Yang Y."/>
            <person name="Chu C."/>
            <person name="Yan X."/>
            <person name="He J."/>
            <person name="Li S."/>
        </authorList>
    </citation>
    <scope>NUCLEOTIDE SEQUENCE [LARGE SCALE GENOMIC DNA]</scope>
    <source>
        <strain evidence="9 10">DE-13</strain>
    </source>
</reference>
<feature type="transmembrane region" description="Helical" evidence="7">
    <location>
        <begin position="304"/>
        <end position="323"/>
    </location>
</feature>
<dbReference type="GO" id="GO:0016413">
    <property type="term" value="F:O-acetyltransferase activity"/>
    <property type="evidence" value="ECO:0007669"/>
    <property type="project" value="TreeGrafter"/>
</dbReference>
<proteinExistence type="inferred from homology"/>
<keyword evidence="3" id="KW-1003">Cell membrane</keyword>
<dbReference type="KEGG" id="sbd:ATN00_16390"/>
<evidence type="ECO:0000256" key="7">
    <source>
        <dbReference type="SAM" id="Phobius"/>
    </source>
</evidence>
<feature type="domain" description="Acyltransferase 3" evidence="8">
    <location>
        <begin position="33"/>
        <end position="322"/>
    </location>
</feature>
<sequence>MVRLPAEKPMTDSHAPVESAIPVAPHTKRERQLWMDLLRGLAILLVVAFHSVTILERHAYTAAPWMRDFNQLFVLYRMPTLVFLSGLLLAGSFGKGIVLYLLGKGRRIFWPLLVWTLIYALVIGPMVDGPVQLLKYLSGQSYLWFLTFILIYYLAAIPLRRLSPLLVAAVAFGIAILAPDGSKNGERLFYLMAFFFLGSWVGGHWALWMRVVRSRAALLGWIVIVGASAAAVVYELHYGPLYAVPALCFIIAVSATAFWIQAARWCAPLIFMGQHSLIFYVSHFPTIYIVMGFCRGLGVKQAEVATMVAFPVALLVGLLLVLASRASWVVDLLFVAPAPPQRVVGALQAVEKRLAFV</sequence>
<gene>
    <name evidence="9" type="ORF">ATN00_16390</name>
</gene>